<comment type="caution">
    <text evidence="2">The sequence shown here is derived from an EMBL/GenBank/DDBJ whole genome shotgun (WGS) entry which is preliminary data.</text>
</comment>
<dbReference type="PANTHER" id="PTHR21838:SF2">
    <property type="entry name" value="COILED-COIL DOMAIN-CONTAINING PROTEIN 137"/>
    <property type="match status" value="1"/>
</dbReference>
<reference evidence="2 3" key="1">
    <citation type="submission" date="2024-01" db="EMBL/GenBank/DDBJ databases">
        <title>The genome of the rayed Mediterranean limpet Patella caerulea (Linnaeus, 1758).</title>
        <authorList>
            <person name="Anh-Thu Weber A."/>
            <person name="Halstead-Nussloch G."/>
        </authorList>
    </citation>
    <scope>NUCLEOTIDE SEQUENCE [LARGE SCALE GENOMIC DNA]</scope>
    <source>
        <strain evidence="2">AATW-2023a</strain>
        <tissue evidence="2">Whole specimen</tissue>
    </source>
</reference>
<sequence>MSKISNTQRRRKNKKFDQFRRKLRESQKNVKNAPRIGKPLKSIKHKKLKSVDPFYHGERKDMLFVGKDQKPTSLEQEIPRKALEVLELMKQTEQVKKGRMRQKQKNKNKNKLKNSGICEENKHKQIPNVPQLEVEEPKSNMYVQRPGESDKRFLHRLNEESKKAMLMAKLADKWDAEVVETEDGEYKLKKEKKPSEKKRRREALKKEKKMQKKEEKLIDGYQDFKTFEDRVEFGEIVHAPPSLSALPRKANREEGGRKPGSKSLILKDILISNKVNNDNQKSSGSRKVGQTLKRKLMSPAQQVILDSERERVIDVYRKIRDAKQKKIN</sequence>
<dbReference type="AlphaFoldDB" id="A0AAN8J6M5"/>
<evidence type="ECO:0000313" key="3">
    <source>
        <dbReference type="Proteomes" id="UP001347796"/>
    </source>
</evidence>
<feature type="region of interest" description="Disordered" evidence="1">
    <location>
        <begin position="239"/>
        <end position="298"/>
    </location>
</feature>
<dbReference type="Proteomes" id="UP001347796">
    <property type="component" value="Unassembled WGS sequence"/>
</dbReference>
<accession>A0AAN8J6M5</accession>
<dbReference type="PANTHER" id="PTHR21838">
    <property type="entry name" value="COILED-COIL DOMAIN-CONTAINING PROTEIN 137"/>
    <property type="match status" value="1"/>
</dbReference>
<protein>
    <recommendedName>
        <fullName evidence="4">Coiled-coil domain-containing protein 137</fullName>
    </recommendedName>
</protein>
<organism evidence="2 3">
    <name type="scientific">Patella caerulea</name>
    <name type="common">Rayed Mediterranean limpet</name>
    <dbReference type="NCBI Taxonomy" id="87958"/>
    <lineage>
        <taxon>Eukaryota</taxon>
        <taxon>Metazoa</taxon>
        <taxon>Spiralia</taxon>
        <taxon>Lophotrochozoa</taxon>
        <taxon>Mollusca</taxon>
        <taxon>Gastropoda</taxon>
        <taxon>Patellogastropoda</taxon>
        <taxon>Patelloidea</taxon>
        <taxon>Patellidae</taxon>
        <taxon>Patella</taxon>
    </lineage>
</organism>
<feature type="compositionally biased region" description="Basic and acidic residues" evidence="1">
    <location>
        <begin position="15"/>
        <end position="28"/>
    </location>
</feature>
<keyword evidence="3" id="KW-1185">Reference proteome</keyword>
<feature type="region of interest" description="Disordered" evidence="1">
    <location>
        <begin position="1"/>
        <end position="41"/>
    </location>
</feature>
<gene>
    <name evidence="2" type="ORF">SNE40_018762</name>
</gene>
<feature type="region of interest" description="Disordered" evidence="1">
    <location>
        <begin position="94"/>
        <end position="150"/>
    </location>
</feature>
<dbReference type="InterPro" id="IPR026680">
    <property type="entry name" value="CCDC137"/>
</dbReference>
<feature type="compositionally biased region" description="Polar residues" evidence="1">
    <location>
        <begin position="273"/>
        <end position="285"/>
    </location>
</feature>
<feature type="compositionally biased region" description="Basic residues" evidence="1">
    <location>
        <begin position="189"/>
        <end position="211"/>
    </location>
</feature>
<proteinExistence type="predicted"/>
<dbReference type="EMBL" id="JAZGQO010000014">
    <property type="protein sequence ID" value="KAK6170349.1"/>
    <property type="molecule type" value="Genomic_DNA"/>
</dbReference>
<name>A0AAN8J6M5_PATCE</name>
<dbReference type="GO" id="GO:0005634">
    <property type="term" value="C:nucleus"/>
    <property type="evidence" value="ECO:0007669"/>
    <property type="project" value="TreeGrafter"/>
</dbReference>
<evidence type="ECO:0000313" key="2">
    <source>
        <dbReference type="EMBL" id="KAK6170349.1"/>
    </source>
</evidence>
<evidence type="ECO:0000256" key="1">
    <source>
        <dbReference type="SAM" id="MobiDB-lite"/>
    </source>
</evidence>
<feature type="region of interest" description="Disordered" evidence="1">
    <location>
        <begin position="183"/>
        <end position="212"/>
    </location>
</feature>
<evidence type="ECO:0008006" key="4">
    <source>
        <dbReference type="Google" id="ProtNLM"/>
    </source>
</evidence>
<feature type="compositionally biased region" description="Basic residues" evidence="1">
    <location>
        <begin position="97"/>
        <end position="112"/>
    </location>
</feature>